<reference evidence="1" key="1">
    <citation type="submission" date="2023-12" db="EMBL/GenBank/DDBJ databases">
        <authorList>
            <person name="Brown T."/>
        </authorList>
    </citation>
    <scope>NUCLEOTIDE SEQUENCE</scope>
</reference>
<sequence>MAPSPSEQLQLAHEAEHASWLRPCFCLRSVYFFFHQREHSHSFLSHHLLHLGKMDIDCWLRFKGVKGRWQWVNLSIGEGHFCQNAMHSLNGDFTSFFNICLV</sequence>
<dbReference type="Proteomes" id="UP001314169">
    <property type="component" value="Chromosome 21"/>
</dbReference>
<proteinExistence type="predicted"/>
<accession>A0ABN9ZW76</accession>
<gene>
    <name evidence="1" type="ORF">MPIPNATIZW_LOCUS10808</name>
</gene>
<protein>
    <submittedName>
        <fullName evidence="1">Uncharacterized protein</fullName>
    </submittedName>
</protein>
<dbReference type="EMBL" id="OY882878">
    <property type="protein sequence ID" value="CAK6442502.1"/>
    <property type="molecule type" value="Genomic_DNA"/>
</dbReference>
<name>A0ABN9ZW76_PIPNA</name>
<keyword evidence="2" id="KW-1185">Reference proteome</keyword>
<evidence type="ECO:0000313" key="1">
    <source>
        <dbReference type="EMBL" id="CAK6442502.1"/>
    </source>
</evidence>
<organism evidence="1 2">
    <name type="scientific">Pipistrellus nathusii</name>
    <name type="common">Nathusius' pipistrelle</name>
    <dbReference type="NCBI Taxonomy" id="59473"/>
    <lineage>
        <taxon>Eukaryota</taxon>
        <taxon>Metazoa</taxon>
        <taxon>Chordata</taxon>
        <taxon>Craniata</taxon>
        <taxon>Vertebrata</taxon>
        <taxon>Euteleostomi</taxon>
        <taxon>Mammalia</taxon>
        <taxon>Eutheria</taxon>
        <taxon>Laurasiatheria</taxon>
        <taxon>Chiroptera</taxon>
        <taxon>Yangochiroptera</taxon>
        <taxon>Vespertilionidae</taxon>
        <taxon>Pipistrellus</taxon>
    </lineage>
</organism>
<evidence type="ECO:0000313" key="2">
    <source>
        <dbReference type="Proteomes" id="UP001314169"/>
    </source>
</evidence>